<feature type="region of interest" description="Disordered" evidence="1">
    <location>
        <begin position="1"/>
        <end position="23"/>
    </location>
</feature>
<reference evidence="2" key="1">
    <citation type="submission" date="2018-12" db="EMBL/GenBank/DDBJ databases">
        <authorList>
            <person name="Syme R.A."/>
            <person name="Farfan-Caceres L."/>
            <person name="Lichtenzveig J."/>
        </authorList>
    </citation>
    <scope>NUCLEOTIDE SEQUENCE</scope>
    <source>
        <strain evidence="2">Al4</strain>
    </source>
</reference>
<evidence type="ECO:0008006" key="4">
    <source>
        <dbReference type="Google" id="ProtNLM"/>
    </source>
</evidence>
<dbReference type="EMBL" id="RZGK01000003">
    <property type="protein sequence ID" value="KAF9700712.1"/>
    <property type="molecule type" value="Genomic_DNA"/>
</dbReference>
<dbReference type="Gene3D" id="3.90.1410.10">
    <property type="entry name" value="set domain protein methyltransferase, domain 1"/>
    <property type="match status" value="1"/>
</dbReference>
<comment type="caution">
    <text evidence="2">The sequence shown here is derived from an EMBL/GenBank/DDBJ whole genome shotgun (WGS) entry which is preliminary data.</text>
</comment>
<gene>
    <name evidence="2" type="ORF">EKO04_001418</name>
</gene>
<dbReference type="PANTHER" id="PTHR13271:SF137">
    <property type="entry name" value="SET DOMAIN-CONTAINING PROTEIN"/>
    <property type="match status" value="1"/>
</dbReference>
<dbReference type="InterPro" id="IPR050600">
    <property type="entry name" value="SETD3_SETD6_MTase"/>
</dbReference>
<reference evidence="2" key="2">
    <citation type="submission" date="2020-09" db="EMBL/GenBank/DDBJ databases">
        <title>Reference genome assembly for Australian Ascochyta lentis isolate Al4.</title>
        <authorList>
            <person name="Lee R.C."/>
            <person name="Farfan-Caceres L.M."/>
            <person name="Debler J.W."/>
            <person name="Williams A.H."/>
            <person name="Henares B.M."/>
        </authorList>
    </citation>
    <scope>NUCLEOTIDE SEQUENCE</scope>
    <source>
        <strain evidence="2">Al4</strain>
    </source>
</reference>
<dbReference type="InterPro" id="IPR046341">
    <property type="entry name" value="SET_dom_sf"/>
</dbReference>
<protein>
    <recommendedName>
        <fullName evidence="4">SET domain-containing protein</fullName>
    </recommendedName>
</protein>
<dbReference type="AlphaFoldDB" id="A0A8H7JCV3"/>
<evidence type="ECO:0000313" key="3">
    <source>
        <dbReference type="Proteomes" id="UP000651452"/>
    </source>
</evidence>
<organism evidence="2 3">
    <name type="scientific">Ascochyta lentis</name>
    <dbReference type="NCBI Taxonomy" id="205686"/>
    <lineage>
        <taxon>Eukaryota</taxon>
        <taxon>Fungi</taxon>
        <taxon>Dikarya</taxon>
        <taxon>Ascomycota</taxon>
        <taxon>Pezizomycotina</taxon>
        <taxon>Dothideomycetes</taxon>
        <taxon>Pleosporomycetidae</taxon>
        <taxon>Pleosporales</taxon>
        <taxon>Pleosporineae</taxon>
        <taxon>Didymellaceae</taxon>
        <taxon>Ascochyta</taxon>
    </lineage>
</organism>
<proteinExistence type="predicted"/>
<dbReference type="GO" id="GO:0016279">
    <property type="term" value="F:protein-lysine N-methyltransferase activity"/>
    <property type="evidence" value="ECO:0007669"/>
    <property type="project" value="TreeGrafter"/>
</dbReference>
<sequence length="641" mass="71195">MSSDQRQSEHGREAASNSSQDFSTHPMAEQLVSWFVQNGGWLSQDVQIVYSESQGHHMRALRPTTPEVVACPLKLTLSSLNLDPEQKEVLPITSPLQQCRGKIPEHILTYLLLIEQRNKGKESPWWNYIACLPGPEGMTTPLWFDEEDAAFLTGSSLAPAAKERKADMHQQWEHAVSVMKEAGLAWADEVDFKSFLWAATIFTSRAFISTHILPEIDTVPILFPVVDILNHSVTAKVEWDFKPHKSFTLGCLESSKFSEGEELFNNYAPKQNDELLLGYGFCLENNPIEQFALKLAFQPELQQYATQMGLLDPSSVPFGMDKAFLSTDPNKEQHFLRAEGHPFGRYDNCVPFFQGIPPYIVHFFFIQTLLSTETALDEVKVERPEERITLQVLVLLHQALTQRSSTLPLTLSTSPANTKQRFAKTYRDGQARIIHAVRLELQSAIDALLVPQHSTTLPHRSSLLPLPTALAALHAEYPSAATHFTQGMQKHNLSHSPHDSRLTWTLLLITYASLILTNASNASGLNAELLERLGAAHPLPHLEDGIEDGETYSFLDEHVADFLALDAGLDPCQVLDELGLSFVEQGGAFVDGPTENLGVRLMMWGMGVVQDGVLAVAGVGEGGVEMCLFVGSRDGMGEWMD</sequence>
<dbReference type="Proteomes" id="UP000651452">
    <property type="component" value="Unassembled WGS sequence"/>
</dbReference>
<evidence type="ECO:0000256" key="1">
    <source>
        <dbReference type="SAM" id="MobiDB-lite"/>
    </source>
</evidence>
<keyword evidence="3" id="KW-1185">Reference proteome</keyword>
<dbReference type="SUPFAM" id="SSF82199">
    <property type="entry name" value="SET domain"/>
    <property type="match status" value="1"/>
</dbReference>
<accession>A0A8H7JCV3</accession>
<name>A0A8H7JCV3_9PLEO</name>
<dbReference type="OrthoDB" id="42889at2759"/>
<feature type="compositionally biased region" description="Basic and acidic residues" evidence="1">
    <location>
        <begin position="1"/>
        <end position="13"/>
    </location>
</feature>
<dbReference type="PANTHER" id="PTHR13271">
    <property type="entry name" value="UNCHARACTERIZED PUTATIVE METHYLTRANSFERASE"/>
    <property type="match status" value="1"/>
</dbReference>
<evidence type="ECO:0000313" key="2">
    <source>
        <dbReference type="EMBL" id="KAF9700712.1"/>
    </source>
</evidence>